<sequence length="2607" mass="288257">MVSERTPLRRAEGGGPPYVFMQNPNKLYRKQIHQFQCFICSLFLVLFTTAVVISVLRSVEEDTIDNPPAPIISDNSSIGPLLSLSWPLADNGVPDWQGEMPEENDMVIALVKGQQSLQAKDELEKNTKALPRDTASYKHQKSIRTSPRAQYLSRAGYVMDVATKHLISKSNNTNGKKKKASIGRTLRLKEVPPLPSFCSHDVGAVCDGAEYRSIDGSCNNLNHPSTWGVAMQPFRRVLAPDYADGVSAPRKSMSGAELPSAREVSVVIHRPEYRDDPKFTVMLAVWGQFLDHDISATALSQGKDGSTISCCDVAEEQRHPECYPVRVGSGDPYFNVTCLEFVRSAPAPACSFGPREQLNQASSFIDGSVVYGNTLELSSSLRSYESGQLRMTLTPDGRELLPVSTDPNDGCNREQENSKGQYCFASGDARANENMHLTTMHLIMARQHNNLASQLAVLNPTWDDEKIYQESRKIVAAQMQHITYNEFLPVLIGPKLLDKLDLLPEESGYNAKYDDKVDASVSNSFAAASFRFAHTLLPGVMKFYHNTTAEEKIELHNMLFNPYKLYSPGYIDGTMLGAINTPLERMDNYFNKEVTEKLFKQPNKTCGLDLVSLNVQRGRDHGLPAYPEWREHCGLSKPSSFDDLRGLVDDESLNRISKLYKSVDDVDLYTGALSEYPLEGGMLGATLTCLIGDQFKRLKVGDRYWYETSQMPQGFTPEQLVEIRKTSLAQLICDNADNVTVIQPRVMETIREGNTRVTCDSLQQPNLVHWASGAKQKSPQKSVAPNEKKQTLAVKVKSGFISSDDGSIMWDGSLPLVIPTEYFSHKKFAPENFGNDPAYEAFANLYKIQWNGQLSKTDDKLTFSGTFSFPYLDFSAPFSPTSLKSVTGKFLFLCDSFWNNSETVDLSGSYSSPIFFSEKSFNITNALQFVKVHPHQEFTLSSASSSSEKVPIILNGTYSLDKSIFSWDGSALIRLPLNNMQKIGNSLKISNMKTEQTKVGFKVTNGNIQLTNAQGLQETIWSGSFPVDLSNPIFHLEKFTLLQAKMNDADPDLFQYGITWTVFKSGPKYQGKFSMPLYNYTKGYKVIWVNGEFDLDVLSTSDMTVENVIVPGTKYVSRVIFREKKMDSLLSGSDSMDSHSKEENLKLFLADSASAIDGAVPAPIILEGSFSPDKKMFHWSGEGTISIRSTSKTLLTKSIGGPSSPISTKSRYGCSVQAGSFKDASGMEMNLTPPINIPLSPIWSHDKTVNSFSYSSGIHWSGSLAGNILKGTFSFPKYGGDSILGPSLQWNNGTFSLQLQPLWDSDLQSLLIPEANYFSKIAFQGKYSDEDRSSAVDTFSKYKMSEELSSTIYAPIILQGQYSPMKDTFMWNGNLIISFQGSMNQNYKFVTYKKSLQLADSKPTKTTSRIKVSTGSVSVGPSNQDMPPVTWEGDFPVKINVDSLIPPNTFIRGAEVTFTGMMSSTNLNGIFSIPIYDDKGISTLYTGNFSFDYTTAWSQTVDTVLKSNKKYVAKVFFSDMKKKAVNAGNNGMETDTNAINQNLGDGSPGLVISLLGYHYSKPFFCPGFICKDQKLFYWSGDAIISVANQQFTLQKSTQGSMQFGGKVTSGQLSIVNSVNEEKVWEGMLPAQIPTELMMMPHANNMFVEWHGNYSESVLQGVFAINNYQNVNSTMNLMGNFKLMVEPLWFASLDNIVVSGQKYVSQIYLQGNEQPAVNNLKLTGDDTGSFVPIILQGDYSADKKVFLWNGNFIISFRAPKPDNEETFKLMAKKDSYVTVKPTKSPKPTKAPKPTKPPKPPSPIKLSVSLTVVSGVVSAGFENATEVWNGAPPVTMTLDNVLEEESYTTSAQVTWTGTVDKTNFEGTFSVPTTFKNETDTTTVEWKGSFSVKYMVKWSGNLESMVKDGRKLTCKVIFKEFGQKSINPMSSTKQQLKAAKPEIDVESLGSPTACNVILVGVFYKKPFYCKILPFFCTDSTIFTWNGEAILSYSYPPPATTTPRPEEVIVTDSPSPNELKLSKGAPPFTPYYFHQRVVIGKVISGYMKGGLQGESKKTLWSGNVPAAIPFPVFWAPVTTLPDTPPDAYSHGVIWSGSAFGSTVDCSFKLPQYISNGAGSSMRWWNGNVRVHIQSLWTTGIGGLIVPGFKYYSRVAFRETKKYSASDSDITVTQNEINSAYDAPLILLGNYSPDRKVFYWSGNFILVFRNLPSPYTYDLPAPAPFTPSDPASIVQKPLKQSMDTSKSLASTKQKPIVAKVLSGTIVAGTSPFSKSTVWSGDLPTEIPLSVFWTPGIDSESLDTDSFSHGVIWSGAVFGNTVQCSFYLPQHTLVGKAAATKWWKGDMSLKIESAWDIGLAQMIAPGLQYSSRVTFGDEKSMTKLLAYAPSQDVIDSSFKAPITLLGKYSANKKTFYWSGNFIIKFHYYPGTFMNELMMPMGPQNMQQLKFVKKADIADASLRKNVAVIVKSGSITSMENAGKLWSGEMPTTIPVVNGSSSMLVNWTGSIQDSVLSGEYSLSEFMKGQQFPTSLSSGQFSLNIDPMWNSTFDAFMTAGQTFTSKIIMREMRTPSLSSVSLSASGAPMGTIILLGHYSPDKSYFTWFGQTIINVY</sequence>
<comment type="subcellular location">
    <subcellularLocation>
        <location evidence="1">Secreted</location>
    </subcellularLocation>
</comment>
<keyword evidence="5" id="KW-0732">Signal</keyword>
<keyword evidence="3 10" id="KW-0560">Oxidoreductase</keyword>
<name>A0A220QMD1_NILLU</name>
<keyword evidence="2" id="KW-0964">Secreted</keyword>
<dbReference type="GO" id="GO:0020037">
    <property type="term" value="F:heme binding"/>
    <property type="evidence" value="ECO:0007669"/>
    <property type="project" value="InterPro"/>
</dbReference>
<reference evidence="10" key="1">
    <citation type="journal article" date="2017" name="Insect Sci.">
        <title>karmoisin and cardinal ortholog genes participate in the ommochrome synthesis of Nilaparvata lugens (Hemiptera: Delphacidae).</title>
        <authorList>
            <person name="Liu S.H."/>
            <person name="Luo J."/>
            <person name="Yang B.J."/>
            <person name="Wang A.Y."/>
            <person name="Tang J."/>
        </authorList>
    </citation>
    <scope>NUCLEOTIDE SEQUENCE</scope>
</reference>
<feature type="compositionally biased region" description="Pro residues" evidence="8">
    <location>
        <begin position="1787"/>
        <end position="1801"/>
    </location>
</feature>
<evidence type="ECO:0000256" key="5">
    <source>
        <dbReference type="ARBA" id="ARBA00022729"/>
    </source>
</evidence>
<dbReference type="InterPro" id="IPR010255">
    <property type="entry name" value="Haem_peroxidase_sf"/>
</dbReference>
<dbReference type="InterPro" id="IPR019791">
    <property type="entry name" value="Haem_peroxidase_animal"/>
</dbReference>
<dbReference type="Gene3D" id="1.10.640.10">
    <property type="entry name" value="Haem peroxidase domain superfamily, animal type"/>
    <property type="match status" value="1"/>
</dbReference>
<reference evidence="10" key="2">
    <citation type="submission" date="2017-03" db="EMBL/GenBank/DDBJ databases">
        <authorList>
            <person name="Afonso C.L."/>
            <person name="Miller P.J."/>
            <person name="Scott M.A."/>
            <person name="Spackman E."/>
            <person name="Goraichik I."/>
            <person name="Dimitrov K.M."/>
            <person name="Suarez D.L."/>
            <person name="Swayne D.E."/>
        </authorList>
    </citation>
    <scope>NUCLEOTIDE SEQUENCE</scope>
</reference>
<dbReference type="PRINTS" id="PR00457">
    <property type="entry name" value="ANPEROXIDASE"/>
</dbReference>
<dbReference type="EMBL" id="KY769575">
    <property type="protein sequence ID" value="ASK06160.1"/>
    <property type="molecule type" value="mRNA"/>
</dbReference>
<evidence type="ECO:0000256" key="1">
    <source>
        <dbReference type="ARBA" id="ARBA00004613"/>
    </source>
</evidence>
<evidence type="ECO:0000256" key="2">
    <source>
        <dbReference type="ARBA" id="ARBA00022525"/>
    </source>
</evidence>
<dbReference type="OrthoDB" id="823504at2759"/>
<evidence type="ECO:0000256" key="9">
    <source>
        <dbReference type="SAM" id="Phobius"/>
    </source>
</evidence>
<feature type="region of interest" description="Disordered" evidence="8">
    <location>
        <begin position="1778"/>
        <end position="1801"/>
    </location>
</feature>
<dbReference type="PROSITE" id="PS50292">
    <property type="entry name" value="PEROXIDASE_3"/>
    <property type="match status" value="1"/>
</dbReference>
<dbReference type="PANTHER" id="PTHR11475:SF141">
    <property type="entry name" value="CARDINAL"/>
    <property type="match status" value="1"/>
</dbReference>
<keyword evidence="4 7" id="KW-0349">Heme</keyword>
<dbReference type="GO" id="GO:0006979">
    <property type="term" value="P:response to oxidative stress"/>
    <property type="evidence" value="ECO:0007669"/>
    <property type="project" value="InterPro"/>
</dbReference>
<evidence type="ECO:0000256" key="7">
    <source>
        <dbReference type="PIRSR" id="PIRSR619791-2"/>
    </source>
</evidence>
<evidence type="ECO:0000256" key="3">
    <source>
        <dbReference type="ARBA" id="ARBA00022559"/>
    </source>
</evidence>
<organism evidence="10">
    <name type="scientific">Nilaparvata lugens</name>
    <name type="common">Brown planthopper</name>
    <dbReference type="NCBI Taxonomy" id="108931"/>
    <lineage>
        <taxon>Eukaryota</taxon>
        <taxon>Metazoa</taxon>
        <taxon>Ecdysozoa</taxon>
        <taxon>Arthropoda</taxon>
        <taxon>Hexapoda</taxon>
        <taxon>Insecta</taxon>
        <taxon>Pterygota</taxon>
        <taxon>Neoptera</taxon>
        <taxon>Paraneoptera</taxon>
        <taxon>Hemiptera</taxon>
        <taxon>Auchenorrhyncha</taxon>
        <taxon>Fulgoroidea</taxon>
        <taxon>Delphacidae</taxon>
        <taxon>Delphacinae</taxon>
        <taxon>Nilaparvata</taxon>
    </lineage>
</organism>
<dbReference type="GO" id="GO:0046872">
    <property type="term" value="F:metal ion binding"/>
    <property type="evidence" value="ECO:0007669"/>
    <property type="project" value="UniProtKB-KW"/>
</dbReference>
<evidence type="ECO:0000313" key="10">
    <source>
        <dbReference type="EMBL" id="ASK06160.1"/>
    </source>
</evidence>
<feature type="transmembrane region" description="Helical" evidence="9">
    <location>
        <begin position="35"/>
        <end position="56"/>
    </location>
</feature>
<evidence type="ECO:0000256" key="6">
    <source>
        <dbReference type="ARBA" id="ARBA00023004"/>
    </source>
</evidence>
<protein>
    <submittedName>
        <fullName evidence="10">Haem peroxidase</fullName>
    </submittedName>
</protein>
<keyword evidence="6 7" id="KW-0408">Iron</keyword>
<dbReference type="GO" id="GO:0004601">
    <property type="term" value="F:peroxidase activity"/>
    <property type="evidence" value="ECO:0007669"/>
    <property type="project" value="UniProtKB-KW"/>
</dbReference>
<dbReference type="PANTHER" id="PTHR11475">
    <property type="entry name" value="OXIDASE/PEROXIDASE"/>
    <property type="match status" value="1"/>
</dbReference>
<proteinExistence type="evidence at transcript level"/>
<dbReference type="CDD" id="cd09823">
    <property type="entry name" value="peroxinectin_like"/>
    <property type="match status" value="1"/>
</dbReference>
<dbReference type="InterPro" id="IPR037120">
    <property type="entry name" value="Haem_peroxidase_sf_animal"/>
</dbReference>
<evidence type="ECO:0000256" key="4">
    <source>
        <dbReference type="ARBA" id="ARBA00022617"/>
    </source>
</evidence>
<feature type="binding site" description="axial binding residue" evidence="7">
    <location>
        <position position="534"/>
    </location>
    <ligand>
        <name>heme b</name>
        <dbReference type="ChEBI" id="CHEBI:60344"/>
    </ligand>
    <ligandPart>
        <name>Fe</name>
        <dbReference type="ChEBI" id="CHEBI:18248"/>
    </ligandPart>
</feature>
<keyword evidence="7" id="KW-0479">Metal-binding</keyword>
<dbReference type="Pfam" id="PF03098">
    <property type="entry name" value="An_peroxidase"/>
    <property type="match status" value="1"/>
</dbReference>
<dbReference type="GO" id="GO:0005576">
    <property type="term" value="C:extracellular region"/>
    <property type="evidence" value="ECO:0007669"/>
    <property type="project" value="UniProtKB-SubCell"/>
</dbReference>
<evidence type="ECO:0000256" key="8">
    <source>
        <dbReference type="SAM" id="MobiDB-lite"/>
    </source>
</evidence>
<keyword evidence="9" id="KW-0812">Transmembrane</keyword>
<dbReference type="GO" id="GO:0022412">
    <property type="term" value="P:cellular process involved in reproduction in multicellular organism"/>
    <property type="evidence" value="ECO:0007669"/>
    <property type="project" value="UniProtKB-ARBA"/>
</dbReference>
<keyword evidence="9" id="KW-1133">Transmembrane helix</keyword>
<keyword evidence="9" id="KW-0472">Membrane</keyword>
<accession>A0A220QMD1</accession>
<dbReference type="SUPFAM" id="SSF48113">
    <property type="entry name" value="Heme-dependent peroxidases"/>
    <property type="match status" value="1"/>
</dbReference>
<dbReference type="FunFam" id="1.10.640.10:FF:000003">
    <property type="entry name" value="chorion peroxidase"/>
    <property type="match status" value="1"/>
</dbReference>
<keyword evidence="3 10" id="KW-0575">Peroxidase</keyword>